<dbReference type="SMART" id="SM00871">
    <property type="entry name" value="AraC_E_bind"/>
    <property type="match status" value="1"/>
</dbReference>
<name>A0A347ZWH0_9CHLR</name>
<dbReference type="Proteomes" id="UP000256388">
    <property type="component" value="Unassembled WGS sequence"/>
</dbReference>
<evidence type="ECO:0000259" key="1">
    <source>
        <dbReference type="SMART" id="SM00871"/>
    </source>
</evidence>
<dbReference type="InterPro" id="IPR011256">
    <property type="entry name" value="Reg_factor_effector_dom_sf"/>
</dbReference>
<reference evidence="2 3" key="1">
    <citation type="submission" date="2018-08" db="EMBL/GenBank/DDBJ databases">
        <title>Genomic Encyclopedia of Type Strains, Phase IV (KMG-IV): sequencing the most valuable type-strain genomes for metagenomic binning, comparative biology and taxonomic classification.</title>
        <authorList>
            <person name="Goeker M."/>
        </authorList>
    </citation>
    <scope>NUCLEOTIDE SEQUENCE [LARGE SCALE GENOMIC DNA]</scope>
    <source>
        <strain evidence="2 3">DSM 23923</strain>
    </source>
</reference>
<sequence length="153" mass="16856">MDYEIKLLDLPAQPVLIMHAVLPVEKLPEFFGKAFGGVMAYLGEIGEAPTGMPFGAYYNLDMSALEIEAGFPVAHKLPDRGELLCKEIPAGKFVSTVHRGAYDTMVPAYEAMTEWAKTNHLEPSGVAYEYYLNDPSADPSIVAETEVRFPVKE</sequence>
<dbReference type="Pfam" id="PF06445">
    <property type="entry name" value="GyrI-like"/>
    <property type="match status" value="1"/>
</dbReference>
<dbReference type="SUPFAM" id="SSF55136">
    <property type="entry name" value="Probable bacterial effector-binding domain"/>
    <property type="match status" value="1"/>
</dbReference>
<dbReference type="EMBL" id="QUMS01000005">
    <property type="protein sequence ID" value="REG05394.1"/>
    <property type="molecule type" value="Genomic_DNA"/>
</dbReference>
<dbReference type="OrthoDB" id="9773308at2"/>
<dbReference type="InterPro" id="IPR010499">
    <property type="entry name" value="AraC_E-bd"/>
</dbReference>
<dbReference type="InterPro" id="IPR029442">
    <property type="entry name" value="GyrI-like"/>
</dbReference>
<comment type="caution">
    <text evidence="2">The sequence shown here is derived from an EMBL/GenBank/DDBJ whole genome shotgun (WGS) entry which is preliminary data.</text>
</comment>
<protein>
    <submittedName>
        <fullName evidence="2">Effector-binding domain-containing protein</fullName>
    </submittedName>
</protein>
<dbReference type="RefSeq" id="WP_116226061.1">
    <property type="nucleotide sequence ID" value="NZ_AP018437.1"/>
</dbReference>
<organism evidence="2 3">
    <name type="scientific">Pelolinea submarina</name>
    <dbReference type="NCBI Taxonomy" id="913107"/>
    <lineage>
        <taxon>Bacteria</taxon>
        <taxon>Bacillati</taxon>
        <taxon>Chloroflexota</taxon>
        <taxon>Anaerolineae</taxon>
        <taxon>Anaerolineales</taxon>
        <taxon>Anaerolineaceae</taxon>
        <taxon>Pelolinea</taxon>
    </lineage>
</organism>
<keyword evidence="3" id="KW-1185">Reference proteome</keyword>
<accession>A0A347ZWH0</accession>
<proteinExistence type="predicted"/>
<evidence type="ECO:0000313" key="3">
    <source>
        <dbReference type="Proteomes" id="UP000256388"/>
    </source>
</evidence>
<dbReference type="Gene3D" id="3.20.80.10">
    <property type="entry name" value="Regulatory factor, effector binding domain"/>
    <property type="match status" value="1"/>
</dbReference>
<dbReference type="AlphaFoldDB" id="A0A347ZWH0"/>
<gene>
    <name evidence="2" type="ORF">DFR64_2794</name>
</gene>
<evidence type="ECO:0000313" key="2">
    <source>
        <dbReference type="EMBL" id="REG05394.1"/>
    </source>
</evidence>
<feature type="domain" description="AraC effector-binding" evidence="1">
    <location>
        <begin position="3"/>
        <end position="152"/>
    </location>
</feature>